<accession>A0A6G6IPR5</accession>
<protein>
    <submittedName>
        <fullName evidence="1">Major capsid protein</fullName>
    </submittedName>
</protein>
<sequence length="332" mass="36670">MAEISIFQDEAFSVPNLILTLNEDHVVPGQIAASGLFTEQGSQTIVQQIEKDGMTLQLVEAKPRGSGGQAVIADKRRLVPFNSVHLPQTFQILADEIQGIRAVGSRTELQGVQDVVTARLEKARRQLDTTHEWQRIGAIKGQVIDSDGETVLVDIFQSFGLKRLKPMSLELNNADTDVSALCVDVLDQQEDELYGLASTGARAWCGRNFWKKLISHPKVRETYLASEAASALRADRRKAFDFGGITWDRYRGKLPGMPFVDDDSAYVVAEGAEGLFISVFAPADYMETVNTLGLPYYGKLEAMRMDKGVDGEVQSNPLHLCTRPRSVIQLTI</sequence>
<dbReference type="InterPro" id="IPR005564">
    <property type="entry name" value="Major_capsid_GpE"/>
</dbReference>
<dbReference type="KEGG" id="pnt:G5B91_12215"/>
<dbReference type="KEGG" id="pnt:G5B91_01255"/>
<evidence type="ECO:0000313" key="3">
    <source>
        <dbReference type="Proteomes" id="UP000501063"/>
    </source>
</evidence>
<gene>
    <name evidence="1" type="ORF">G5B91_01255</name>
    <name evidence="2" type="ORF">G5B91_12215</name>
</gene>
<dbReference type="Proteomes" id="UP000501063">
    <property type="component" value="Chromosome"/>
</dbReference>
<evidence type="ECO:0000313" key="2">
    <source>
        <dbReference type="EMBL" id="QIE86988.1"/>
    </source>
</evidence>
<organism evidence="1 3">
    <name type="scientific">Pseudomonas nitroreducens</name>
    <dbReference type="NCBI Taxonomy" id="46680"/>
    <lineage>
        <taxon>Bacteria</taxon>
        <taxon>Pseudomonadati</taxon>
        <taxon>Pseudomonadota</taxon>
        <taxon>Gammaproteobacteria</taxon>
        <taxon>Pseudomonadales</taxon>
        <taxon>Pseudomonadaceae</taxon>
        <taxon>Pseudomonas</taxon>
    </lineage>
</organism>
<reference evidence="1 3" key="1">
    <citation type="submission" date="2020-02" db="EMBL/GenBank/DDBJ databases">
        <title>Integrative conjugative elements (ICEs) and plasmids drive adaptation of Pseudomonas nitroreducens strain HBP1 to wastewater environment.</title>
        <authorList>
            <person name="Sentchilo V."/>
            <person name="Carraro N."/>
            <person name="Bertelli C."/>
            <person name="van der Meer J.R."/>
        </authorList>
    </citation>
    <scope>NUCLEOTIDE SEQUENCE [LARGE SCALE GENOMIC DNA]</scope>
    <source>
        <strain evidence="1 3">HBP1</strain>
    </source>
</reference>
<name>A0A6G6IPR5_PSENT</name>
<dbReference type="Pfam" id="PF03864">
    <property type="entry name" value="Phage_cap_E"/>
    <property type="match status" value="1"/>
</dbReference>
<proteinExistence type="predicted"/>
<dbReference type="AlphaFoldDB" id="A0A6G6IPR5"/>
<evidence type="ECO:0000313" key="1">
    <source>
        <dbReference type="EMBL" id="QIE84967.1"/>
    </source>
</evidence>
<dbReference type="RefSeq" id="WP_024766795.1">
    <property type="nucleotide sequence ID" value="NZ_CP049140.1"/>
</dbReference>
<dbReference type="EMBL" id="CP049140">
    <property type="protein sequence ID" value="QIE86988.1"/>
    <property type="molecule type" value="Genomic_DNA"/>
</dbReference>
<dbReference type="EMBL" id="CP049140">
    <property type="protein sequence ID" value="QIE84967.1"/>
    <property type="molecule type" value="Genomic_DNA"/>
</dbReference>